<protein>
    <submittedName>
        <fullName evidence="5">Alpha/beta hydrolase</fullName>
    </submittedName>
</protein>
<sequence>MNRRTLMIAAGGLLAMPQIALAKRGHAGRTGENAGPGDSGSDEIVSLWPGRPPGGGGPHGNIAIGAKGAISNIAMPVLEVYRPARPTGAAMLVAAGGGYKRIEVDTESRPAARWLAARGVTAFVLRYRLPGEGWHDGPLAPLQDAQRALRVIQAGAPRYGIAPGRIGVLGFSSGGHLMGMTAARSAFQSYRPMDSYDGLSARPMAAALIYPIVTLEPPYDHTSSRIELVGKHPSPAASADWSVESHIRSGCPPMFLVQAQDDPISNIANTAILEDADRRAGVPVERHVLSSGGHGFGMGQPGTPTGLWPSWYESWLSRNLA</sequence>
<dbReference type="Pfam" id="PF20434">
    <property type="entry name" value="BD-FAE"/>
    <property type="match status" value="1"/>
</dbReference>
<evidence type="ECO:0000256" key="3">
    <source>
        <dbReference type="SAM" id="SignalP"/>
    </source>
</evidence>
<name>A0ABY7NHC7_9SPHN</name>
<feature type="chain" id="PRO_5046683427" evidence="3">
    <location>
        <begin position="23"/>
        <end position="321"/>
    </location>
</feature>
<evidence type="ECO:0000256" key="1">
    <source>
        <dbReference type="ARBA" id="ARBA00022801"/>
    </source>
</evidence>
<dbReference type="InterPro" id="IPR050300">
    <property type="entry name" value="GDXG_lipolytic_enzyme"/>
</dbReference>
<proteinExistence type="predicted"/>
<reference evidence="5 6" key="1">
    <citation type="submission" date="2022-12" db="EMBL/GenBank/DDBJ databases">
        <title>Sphingomonas abieness sp. nov., an endophytic bacterium isolated from Abies koreana.</title>
        <authorList>
            <person name="Jiang L."/>
            <person name="Lee J."/>
        </authorList>
    </citation>
    <scope>NUCLEOTIDE SEQUENCE [LARGE SCALE GENOMIC DNA]</scope>
    <source>
        <strain evidence="6">PAMB 00755</strain>
    </source>
</reference>
<dbReference type="GO" id="GO:0016787">
    <property type="term" value="F:hydrolase activity"/>
    <property type="evidence" value="ECO:0007669"/>
    <property type="project" value="UniProtKB-KW"/>
</dbReference>
<dbReference type="SUPFAM" id="SSF53474">
    <property type="entry name" value="alpha/beta-Hydrolases"/>
    <property type="match status" value="1"/>
</dbReference>
<dbReference type="InterPro" id="IPR029058">
    <property type="entry name" value="AB_hydrolase_fold"/>
</dbReference>
<dbReference type="Gene3D" id="3.40.50.1820">
    <property type="entry name" value="alpha/beta hydrolase"/>
    <property type="match status" value="1"/>
</dbReference>
<evidence type="ECO:0000256" key="2">
    <source>
        <dbReference type="SAM" id="MobiDB-lite"/>
    </source>
</evidence>
<gene>
    <name evidence="5" type="ORF">PBT88_10960</name>
</gene>
<keyword evidence="6" id="KW-1185">Reference proteome</keyword>
<dbReference type="RefSeq" id="WP_270075383.1">
    <property type="nucleotide sequence ID" value="NZ_CP115174.1"/>
</dbReference>
<dbReference type="EMBL" id="CP115174">
    <property type="protein sequence ID" value="WBO20733.1"/>
    <property type="molecule type" value="Genomic_DNA"/>
</dbReference>
<keyword evidence="3" id="KW-0732">Signal</keyword>
<dbReference type="InterPro" id="IPR049492">
    <property type="entry name" value="BD-FAE-like_dom"/>
</dbReference>
<feature type="signal peptide" evidence="3">
    <location>
        <begin position="1"/>
        <end position="22"/>
    </location>
</feature>
<organism evidence="5 6">
    <name type="scientific">Sphingomonas abietis</name>
    <dbReference type="NCBI Taxonomy" id="3012344"/>
    <lineage>
        <taxon>Bacteria</taxon>
        <taxon>Pseudomonadati</taxon>
        <taxon>Pseudomonadota</taxon>
        <taxon>Alphaproteobacteria</taxon>
        <taxon>Sphingomonadales</taxon>
        <taxon>Sphingomonadaceae</taxon>
        <taxon>Sphingomonas</taxon>
    </lineage>
</organism>
<accession>A0ABY7NHC7</accession>
<feature type="region of interest" description="Disordered" evidence="2">
    <location>
        <begin position="25"/>
        <end position="60"/>
    </location>
</feature>
<dbReference type="PANTHER" id="PTHR48081:SF6">
    <property type="entry name" value="PEPTIDASE S9 PROLYL OLIGOPEPTIDASE CATALYTIC DOMAIN-CONTAINING PROTEIN"/>
    <property type="match status" value="1"/>
</dbReference>
<feature type="domain" description="BD-FAE-like" evidence="4">
    <location>
        <begin position="79"/>
        <end position="274"/>
    </location>
</feature>
<dbReference type="PANTHER" id="PTHR48081">
    <property type="entry name" value="AB HYDROLASE SUPERFAMILY PROTEIN C4A8.06C"/>
    <property type="match status" value="1"/>
</dbReference>
<evidence type="ECO:0000313" key="5">
    <source>
        <dbReference type="EMBL" id="WBO20733.1"/>
    </source>
</evidence>
<evidence type="ECO:0000259" key="4">
    <source>
        <dbReference type="Pfam" id="PF20434"/>
    </source>
</evidence>
<keyword evidence="1 5" id="KW-0378">Hydrolase</keyword>
<dbReference type="Proteomes" id="UP001210865">
    <property type="component" value="Chromosome"/>
</dbReference>
<evidence type="ECO:0000313" key="6">
    <source>
        <dbReference type="Proteomes" id="UP001210865"/>
    </source>
</evidence>